<accession>A0A7Y9JK01</accession>
<protein>
    <submittedName>
        <fullName evidence="1">Uncharacterized protein</fullName>
    </submittedName>
</protein>
<reference evidence="1 2" key="1">
    <citation type="submission" date="2020-07" db="EMBL/GenBank/DDBJ databases">
        <title>Sequencing the genomes of 1000 actinobacteria strains.</title>
        <authorList>
            <person name="Klenk H.-P."/>
        </authorList>
    </citation>
    <scope>NUCLEOTIDE SEQUENCE [LARGE SCALE GENOMIC DNA]</scope>
    <source>
        <strain evidence="1 2">DSM 40398</strain>
    </source>
</reference>
<keyword evidence="2" id="KW-1185">Reference proteome</keyword>
<dbReference type="AlphaFoldDB" id="A0A7Y9JK01"/>
<evidence type="ECO:0000313" key="1">
    <source>
        <dbReference type="EMBL" id="NYD51760.1"/>
    </source>
</evidence>
<dbReference type="Proteomes" id="UP000529783">
    <property type="component" value="Unassembled WGS sequence"/>
</dbReference>
<dbReference type="EMBL" id="JACCBA010000001">
    <property type="protein sequence ID" value="NYD51760.1"/>
    <property type="molecule type" value="Genomic_DNA"/>
</dbReference>
<name>A0A7Y9JK01_9ACTN</name>
<proteinExistence type="predicted"/>
<organism evidence="1 2">
    <name type="scientific">Actinomadura luteofluorescens</name>
    <dbReference type="NCBI Taxonomy" id="46163"/>
    <lineage>
        <taxon>Bacteria</taxon>
        <taxon>Bacillati</taxon>
        <taxon>Actinomycetota</taxon>
        <taxon>Actinomycetes</taxon>
        <taxon>Streptosporangiales</taxon>
        <taxon>Thermomonosporaceae</taxon>
        <taxon>Actinomadura</taxon>
    </lineage>
</organism>
<gene>
    <name evidence="1" type="ORF">BJY14_007743</name>
</gene>
<sequence>MTGKPNGKIVGDYCTTVRNAAENITFIAVKTDSAANGIGWMNTKVLTPTTQTG</sequence>
<comment type="caution">
    <text evidence="1">The sequence shown here is derived from an EMBL/GenBank/DDBJ whole genome shotgun (WGS) entry which is preliminary data.</text>
</comment>
<evidence type="ECO:0000313" key="2">
    <source>
        <dbReference type="Proteomes" id="UP000529783"/>
    </source>
</evidence>
<dbReference type="RefSeq" id="WP_179848085.1">
    <property type="nucleotide sequence ID" value="NZ_JACCBA010000001.1"/>
</dbReference>